<accession>A0AAC9MYS7</accession>
<gene>
    <name evidence="1" type="ORF">TL08_19360</name>
</gene>
<evidence type="ECO:0000313" key="1">
    <source>
        <dbReference type="EMBL" id="AOS64663.1"/>
    </source>
</evidence>
<name>A0AAC9MYS7_9PSEU</name>
<reference evidence="2" key="1">
    <citation type="submission" date="2016-03" db="EMBL/GenBank/DDBJ databases">
        <title>Complete genome sequence of the type strain Actinoalloteichus hymeniacidonis DSM 45092.</title>
        <authorList>
            <person name="Schaffert L."/>
            <person name="Albersmeier A."/>
            <person name="Winkler A."/>
            <person name="Kalinowski J."/>
            <person name="Zotchev S."/>
            <person name="Ruckert C."/>
        </authorList>
    </citation>
    <scope>NUCLEOTIDE SEQUENCE [LARGE SCALE GENOMIC DNA]</scope>
    <source>
        <strain evidence="2">HPA177(T) (DSM 45092(T))</strain>
    </source>
</reference>
<dbReference type="RefSeq" id="WP_069850922.1">
    <property type="nucleotide sequence ID" value="NZ_CP014859.1"/>
</dbReference>
<keyword evidence="2" id="KW-1185">Reference proteome</keyword>
<protein>
    <submittedName>
        <fullName evidence="1">Uncharacterized protein</fullName>
    </submittedName>
</protein>
<sequence length="125" mass="13983">MSDDRTRFTTASVAAAGRIAEILDRHPVLGGQAYPLPSVLHQLAEHHSTLQRVVADYPLPLAVAANGGPDRLCDELAALMGFLQRLLVLYRNLDDIPDRLRTQLGRDLSATHQLARKVRDIRRRR</sequence>
<organism evidence="1 2">
    <name type="scientific">Actinoalloteichus hymeniacidonis</name>
    <dbReference type="NCBI Taxonomy" id="340345"/>
    <lineage>
        <taxon>Bacteria</taxon>
        <taxon>Bacillati</taxon>
        <taxon>Actinomycetota</taxon>
        <taxon>Actinomycetes</taxon>
        <taxon>Pseudonocardiales</taxon>
        <taxon>Pseudonocardiaceae</taxon>
        <taxon>Actinoalloteichus</taxon>
    </lineage>
</organism>
<dbReference type="Proteomes" id="UP000095210">
    <property type="component" value="Chromosome"/>
</dbReference>
<dbReference type="AlphaFoldDB" id="A0AAC9MYS7"/>
<evidence type="ECO:0000313" key="2">
    <source>
        <dbReference type="Proteomes" id="UP000095210"/>
    </source>
</evidence>
<dbReference type="EMBL" id="CP014859">
    <property type="protein sequence ID" value="AOS64663.1"/>
    <property type="molecule type" value="Genomic_DNA"/>
</dbReference>
<dbReference type="KEGG" id="ahm:TL08_19360"/>
<proteinExistence type="predicted"/>